<organism evidence="2 3">
    <name type="scientific">Sinorhizobium mexicanum</name>
    <dbReference type="NCBI Taxonomy" id="375549"/>
    <lineage>
        <taxon>Bacteria</taxon>
        <taxon>Pseudomonadati</taxon>
        <taxon>Pseudomonadota</taxon>
        <taxon>Alphaproteobacteria</taxon>
        <taxon>Hyphomicrobiales</taxon>
        <taxon>Rhizobiaceae</taxon>
        <taxon>Sinorhizobium/Ensifer group</taxon>
        <taxon>Sinorhizobium</taxon>
    </lineage>
</organism>
<evidence type="ECO:0000259" key="1">
    <source>
        <dbReference type="Pfam" id="PF24705"/>
    </source>
</evidence>
<dbReference type="AlphaFoldDB" id="A0A859QGT9"/>
<dbReference type="KEGG" id="emx:FKV68_09510"/>
<dbReference type="Proteomes" id="UP000510721">
    <property type="component" value="Chromosome"/>
</dbReference>
<dbReference type="InterPro" id="IPR056085">
    <property type="entry name" value="DUF7668"/>
</dbReference>
<dbReference type="RefSeq" id="WP_180941213.1">
    <property type="nucleotide sequence ID" value="NZ_CP041238.1"/>
</dbReference>
<dbReference type="Pfam" id="PF24705">
    <property type="entry name" value="DUF7668"/>
    <property type="match status" value="1"/>
</dbReference>
<gene>
    <name evidence="2" type="ORF">FKV68_09510</name>
</gene>
<sequence>MSTSDRRVVALLRQVVAWLVARDFVAVEARSRGVQLSAELMRQAVEEYGRTLVMPPDEAFLDIDAIAAANSDGRIWSIRFDLWTQEEGRSDLSLECNVVIDNGTLDIEVDNIHAL</sequence>
<evidence type="ECO:0000313" key="3">
    <source>
        <dbReference type="Proteomes" id="UP000510721"/>
    </source>
</evidence>
<dbReference type="EMBL" id="CP041238">
    <property type="protein sequence ID" value="QLL61665.1"/>
    <property type="molecule type" value="Genomic_DNA"/>
</dbReference>
<feature type="domain" description="DUF7668" evidence="1">
    <location>
        <begin position="19"/>
        <end position="114"/>
    </location>
</feature>
<evidence type="ECO:0000313" key="2">
    <source>
        <dbReference type="EMBL" id="QLL61665.1"/>
    </source>
</evidence>
<name>A0A859QGT9_9HYPH</name>
<protein>
    <recommendedName>
        <fullName evidence="1">DUF7668 domain-containing protein</fullName>
    </recommendedName>
</protein>
<reference evidence="2 3" key="1">
    <citation type="submission" date="2019-06" db="EMBL/GenBank/DDBJ databases">
        <title>Complete genome sequence of Ensifer mexicanus ITTG R7 isolated from nodules of Acacia angustissima (Mill.) Kuntze.</title>
        <authorList>
            <person name="Rincon-Rosales R."/>
            <person name="Rogel M.A."/>
            <person name="Guerrero G."/>
            <person name="Rincon-Molina C.I."/>
            <person name="Lopez-Lopez A."/>
            <person name="Martinez-Romero E."/>
        </authorList>
    </citation>
    <scope>NUCLEOTIDE SEQUENCE [LARGE SCALE GENOMIC DNA]</scope>
    <source>
        <strain evidence="2 3">ITTG R7</strain>
    </source>
</reference>
<keyword evidence="3" id="KW-1185">Reference proteome</keyword>
<proteinExistence type="predicted"/>
<accession>A0A859QGT9</accession>